<accession>A0A078I076</accession>
<feature type="signal peptide" evidence="1">
    <location>
        <begin position="1"/>
        <end position="19"/>
    </location>
</feature>
<evidence type="ECO:0000313" key="2">
    <source>
        <dbReference type="EMBL" id="CDY43507.1"/>
    </source>
</evidence>
<dbReference type="Proteomes" id="UP000028999">
    <property type="component" value="Unassembled WGS sequence"/>
</dbReference>
<protein>
    <submittedName>
        <fullName evidence="2">BnaA01g07370D protein</fullName>
    </submittedName>
</protein>
<gene>
    <name evidence="2" type="primary">BnaA01g07370D</name>
    <name evidence="2" type="ORF">GSBRNA2T00076790001</name>
</gene>
<name>A0A078I076_BRANA</name>
<feature type="chain" id="PRO_5001737567" evidence="1">
    <location>
        <begin position="20"/>
        <end position="45"/>
    </location>
</feature>
<keyword evidence="3" id="KW-1185">Reference proteome</keyword>
<dbReference type="EMBL" id="LK032560">
    <property type="protein sequence ID" value="CDY43507.1"/>
    <property type="molecule type" value="Genomic_DNA"/>
</dbReference>
<dbReference type="PaxDb" id="3708-A0A078I076"/>
<reference evidence="2 3" key="1">
    <citation type="journal article" date="2014" name="Science">
        <title>Plant genetics. Early allopolyploid evolution in the post-Neolithic Brassica napus oilseed genome.</title>
        <authorList>
            <person name="Chalhoub B."/>
            <person name="Denoeud F."/>
            <person name="Liu S."/>
            <person name="Parkin I.A."/>
            <person name="Tang H."/>
            <person name="Wang X."/>
            <person name="Chiquet J."/>
            <person name="Belcram H."/>
            <person name="Tong C."/>
            <person name="Samans B."/>
            <person name="Correa M."/>
            <person name="Da Silva C."/>
            <person name="Just J."/>
            <person name="Falentin C."/>
            <person name="Koh C.S."/>
            <person name="Le Clainche I."/>
            <person name="Bernard M."/>
            <person name="Bento P."/>
            <person name="Noel B."/>
            <person name="Labadie K."/>
            <person name="Alberti A."/>
            <person name="Charles M."/>
            <person name="Arnaud D."/>
            <person name="Guo H."/>
            <person name="Daviaud C."/>
            <person name="Alamery S."/>
            <person name="Jabbari K."/>
            <person name="Zhao M."/>
            <person name="Edger P.P."/>
            <person name="Chelaifa H."/>
            <person name="Tack D."/>
            <person name="Lassalle G."/>
            <person name="Mestiri I."/>
            <person name="Schnel N."/>
            <person name="Le Paslier M.C."/>
            <person name="Fan G."/>
            <person name="Renault V."/>
            <person name="Bayer P.E."/>
            <person name="Golicz A.A."/>
            <person name="Manoli S."/>
            <person name="Lee T.H."/>
            <person name="Thi V.H."/>
            <person name="Chalabi S."/>
            <person name="Hu Q."/>
            <person name="Fan C."/>
            <person name="Tollenaere R."/>
            <person name="Lu Y."/>
            <person name="Battail C."/>
            <person name="Shen J."/>
            <person name="Sidebottom C.H."/>
            <person name="Wang X."/>
            <person name="Canaguier A."/>
            <person name="Chauveau A."/>
            <person name="Berard A."/>
            <person name="Deniot G."/>
            <person name="Guan M."/>
            <person name="Liu Z."/>
            <person name="Sun F."/>
            <person name="Lim Y.P."/>
            <person name="Lyons E."/>
            <person name="Town C.D."/>
            <person name="Bancroft I."/>
            <person name="Wang X."/>
            <person name="Meng J."/>
            <person name="Ma J."/>
            <person name="Pires J.C."/>
            <person name="King G.J."/>
            <person name="Brunel D."/>
            <person name="Delourme R."/>
            <person name="Renard M."/>
            <person name="Aury J.M."/>
            <person name="Adams K.L."/>
            <person name="Batley J."/>
            <person name="Snowdon R.J."/>
            <person name="Tost J."/>
            <person name="Edwards D."/>
            <person name="Zhou Y."/>
            <person name="Hua W."/>
            <person name="Sharpe A.G."/>
            <person name="Paterson A.H."/>
            <person name="Guan C."/>
            <person name="Wincker P."/>
        </authorList>
    </citation>
    <scope>NUCLEOTIDE SEQUENCE [LARGE SCALE GENOMIC DNA]</scope>
    <source>
        <strain evidence="3">cv. Darmor-bzh</strain>
    </source>
</reference>
<sequence length="45" mass="5087">MFMFVAFCQLFLIWFESKSNRRNEAKPALQRTAIFSALATGSTVG</sequence>
<dbReference type="Gramene" id="CDY43507">
    <property type="protein sequence ID" value="CDY43507"/>
    <property type="gene ID" value="GSBRNA2T00076790001"/>
</dbReference>
<evidence type="ECO:0000313" key="3">
    <source>
        <dbReference type="Proteomes" id="UP000028999"/>
    </source>
</evidence>
<keyword evidence="1" id="KW-0732">Signal</keyword>
<evidence type="ECO:0000256" key="1">
    <source>
        <dbReference type="SAM" id="SignalP"/>
    </source>
</evidence>
<proteinExistence type="predicted"/>
<organism evidence="2 3">
    <name type="scientific">Brassica napus</name>
    <name type="common">Rape</name>
    <dbReference type="NCBI Taxonomy" id="3708"/>
    <lineage>
        <taxon>Eukaryota</taxon>
        <taxon>Viridiplantae</taxon>
        <taxon>Streptophyta</taxon>
        <taxon>Embryophyta</taxon>
        <taxon>Tracheophyta</taxon>
        <taxon>Spermatophyta</taxon>
        <taxon>Magnoliopsida</taxon>
        <taxon>eudicotyledons</taxon>
        <taxon>Gunneridae</taxon>
        <taxon>Pentapetalae</taxon>
        <taxon>rosids</taxon>
        <taxon>malvids</taxon>
        <taxon>Brassicales</taxon>
        <taxon>Brassicaceae</taxon>
        <taxon>Brassiceae</taxon>
        <taxon>Brassica</taxon>
    </lineage>
</organism>
<dbReference type="AlphaFoldDB" id="A0A078I076"/>